<evidence type="ECO:0000256" key="5">
    <source>
        <dbReference type="ARBA" id="ARBA00023015"/>
    </source>
</evidence>
<dbReference type="Gene3D" id="1.10.10.10">
    <property type="entry name" value="Winged helix-like DNA-binding domain superfamily/Winged helix DNA-binding domain"/>
    <property type="match status" value="1"/>
</dbReference>
<dbReference type="InterPro" id="IPR001789">
    <property type="entry name" value="Sig_transdc_resp-reg_receiver"/>
</dbReference>
<keyword evidence="17" id="KW-1185">Reference proteome</keyword>
<proteinExistence type="predicted"/>
<dbReference type="RefSeq" id="WP_402872872.1">
    <property type="nucleotide sequence ID" value="NZ_JBIYSL010000001.1"/>
</dbReference>
<gene>
    <name evidence="16" type="ORF">ACINKY_07365</name>
</gene>
<dbReference type="Pfam" id="PF00072">
    <property type="entry name" value="Response_reg"/>
    <property type="match status" value="1"/>
</dbReference>
<dbReference type="InterPro" id="IPR039420">
    <property type="entry name" value="WalR-like"/>
</dbReference>
<dbReference type="PROSITE" id="PS50110">
    <property type="entry name" value="RESPONSE_REGULATORY"/>
    <property type="match status" value="1"/>
</dbReference>
<dbReference type="SMART" id="SM00448">
    <property type="entry name" value="REC"/>
    <property type="match status" value="1"/>
</dbReference>
<keyword evidence="8" id="KW-0010">Activator</keyword>
<keyword evidence="7 13" id="KW-0238">DNA-binding</keyword>
<evidence type="ECO:0000256" key="4">
    <source>
        <dbReference type="ARBA" id="ARBA00023012"/>
    </source>
</evidence>
<protein>
    <recommendedName>
        <fullName evidence="11">Heme response regulator HssR</fullName>
    </recommendedName>
</protein>
<dbReference type="PANTHER" id="PTHR48111:SF49">
    <property type="entry name" value="HEME RESPONSE REGULATOR HSSR"/>
    <property type="match status" value="1"/>
</dbReference>
<evidence type="ECO:0000256" key="9">
    <source>
        <dbReference type="ARBA" id="ARBA00023163"/>
    </source>
</evidence>
<keyword evidence="4" id="KW-0902">Two-component regulatory system</keyword>
<evidence type="ECO:0000256" key="1">
    <source>
        <dbReference type="ARBA" id="ARBA00004496"/>
    </source>
</evidence>
<evidence type="ECO:0000313" key="16">
    <source>
        <dbReference type="EMBL" id="MFK0522019.1"/>
    </source>
</evidence>
<dbReference type="CDD" id="cd17574">
    <property type="entry name" value="REC_OmpR"/>
    <property type="match status" value="1"/>
</dbReference>
<dbReference type="SUPFAM" id="SSF52172">
    <property type="entry name" value="CheY-like"/>
    <property type="match status" value="1"/>
</dbReference>
<evidence type="ECO:0000256" key="7">
    <source>
        <dbReference type="ARBA" id="ARBA00023125"/>
    </source>
</evidence>
<dbReference type="CDD" id="cd00383">
    <property type="entry name" value="trans_reg_C"/>
    <property type="match status" value="1"/>
</dbReference>
<evidence type="ECO:0000313" key="17">
    <source>
        <dbReference type="Proteomes" id="UP001618531"/>
    </source>
</evidence>
<dbReference type="Gene3D" id="3.40.50.2300">
    <property type="match status" value="1"/>
</dbReference>
<comment type="subcellular location">
    <subcellularLocation>
        <location evidence="1">Cytoplasm</location>
    </subcellularLocation>
</comment>
<evidence type="ECO:0000256" key="8">
    <source>
        <dbReference type="ARBA" id="ARBA00023159"/>
    </source>
</evidence>
<evidence type="ECO:0000259" key="15">
    <source>
        <dbReference type="PROSITE" id="PS51755"/>
    </source>
</evidence>
<feature type="modified residue" description="4-aspartylphosphate" evidence="12">
    <location>
        <position position="52"/>
    </location>
</feature>
<dbReference type="Proteomes" id="UP001618531">
    <property type="component" value="Unassembled WGS sequence"/>
</dbReference>
<accession>A0ABW8HSR2</accession>
<evidence type="ECO:0000256" key="12">
    <source>
        <dbReference type="PROSITE-ProRule" id="PRU00169"/>
    </source>
</evidence>
<dbReference type="SMART" id="SM00862">
    <property type="entry name" value="Trans_reg_C"/>
    <property type="match status" value="1"/>
</dbReference>
<evidence type="ECO:0000256" key="6">
    <source>
        <dbReference type="ARBA" id="ARBA00023026"/>
    </source>
</evidence>
<keyword evidence="9" id="KW-0804">Transcription</keyword>
<dbReference type="InterPro" id="IPR001867">
    <property type="entry name" value="OmpR/PhoB-type_DNA-bd"/>
</dbReference>
<sequence>MLNILVVEDDESTRKLMCVVLQTRGFKTYWAEDGIKALEIIERQHIDLVVLDLMMPKMDGYELTRQLRVLSEHLPILMVTAKQEPKDKRQGFLAGTDDYMTKPVDEEELVLRIKALLRRARIASEHKLTIGNVVLDYDTLAVTREEKVNILPAKEFYLLFKLLSYPNMIFTRLQLMDEIWGMESETDDHTLTVHINRLRNRFREWKEFEIIAVRGLGYKAVLQTK</sequence>
<feature type="DNA-binding region" description="OmpR/PhoB-type" evidence="13">
    <location>
        <begin position="125"/>
        <end position="222"/>
    </location>
</feature>
<dbReference type="Pfam" id="PF00486">
    <property type="entry name" value="Trans_reg_C"/>
    <property type="match status" value="1"/>
</dbReference>
<evidence type="ECO:0000256" key="11">
    <source>
        <dbReference type="ARBA" id="ARBA00039976"/>
    </source>
</evidence>
<reference evidence="16 17" key="1">
    <citation type="submission" date="2024-11" db="EMBL/GenBank/DDBJ databases">
        <title>Identification and Characterization of a Novel Fosfomycin Bacillithiol Transferase FosB8 in Paenibacillus illinoisensis.</title>
        <authorList>
            <person name="Lu W."/>
        </authorList>
    </citation>
    <scope>NUCLEOTIDE SEQUENCE [LARGE SCALE GENOMIC DNA]</scope>
    <source>
        <strain evidence="16 17">WP77</strain>
    </source>
</reference>
<dbReference type="InterPro" id="IPR011006">
    <property type="entry name" value="CheY-like_superfamily"/>
</dbReference>
<evidence type="ECO:0000259" key="14">
    <source>
        <dbReference type="PROSITE" id="PS50110"/>
    </source>
</evidence>
<comment type="caution">
    <text evidence="16">The sequence shown here is derived from an EMBL/GenBank/DDBJ whole genome shotgun (WGS) entry which is preliminary data.</text>
</comment>
<name>A0ABW8HSR2_9BACL</name>
<dbReference type="EMBL" id="JBIYSL010000001">
    <property type="protein sequence ID" value="MFK0522019.1"/>
    <property type="molecule type" value="Genomic_DNA"/>
</dbReference>
<feature type="domain" description="OmpR/PhoB-type" evidence="15">
    <location>
        <begin position="125"/>
        <end position="222"/>
    </location>
</feature>
<keyword evidence="6" id="KW-0843">Virulence</keyword>
<evidence type="ECO:0000256" key="10">
    <source>
        <dbReference type="ARBA" id="ARBA00037471"/>
    </source>
</evidence>
<feature type="domain" description="Response regulatory" evidence="14">
    <location>
        <begin position="3"/>
        <end position="117"/>
    </location>
</feature>
<dbReference type="PANTHER" id="PTHR48111">
    <property type="entry name" value="REGULATOR OF RPOS"/>
    <property type="match status" value="1"/>
</dbReference>
<evidence type="ECO:0000256" key="2">
    <source>
        <dbReference type="ARBA" id="ARBA00022490"/>
    </source>
</evidence>
<keyword evidence="5" id="KW-0805">Transcription regulation</keyword>
<dbReference type="PROSITE" id="PS51755">
    <property type="entry name" value="OMPR_PHOB"/>
    <property type="match status" value="1"/>
</dbReference>
<evidence type="ECO:0000256" key="3">
    <source>
        <dbReference type="ARBA" id="ARBA00022553"/>
    </source>
</evidence>
<dbReference type="InterPro" id="IPR036388">
    <property type="entry name" value="WH-like_DNA-bd_sf"/>
</dbReference>
<keyword evidence="3 12" id="KW-0597">Phosphoprotein</keyword>
<organism evidence="16 17">
    <name type="scientific">Paenibacillus illinoisensis</name>
    <dbReference type="NCBI Taxonomy" id="59845"/>
    <lineage>
        <taxon>Bacteria</taxon>
        <taxon>Bacillati</taxon>
        <taxon>Bacillota</taxon>
        <taxon>Bacilli</taxon>
        <taxon>Bacillales</taxon>
        <taxon>Paenibacillaceae</taxon>
        <taxon>Paenibacillus</taxon>
    </lineage>
</organism>
<keyword evidence="2" id="KW-0963">Cytoplasm</keyword>
<evidence type="ECO:0000256" key="13">
    <source>
        <dbReference type="PROSITE-ProRule" id="PRU01091"/>
    </source>
</evidence>
<comment type="function">
    <text evidence="10">Member of the two-component regulatory system HssS/HssR involved in intracellular heme homeostasis and tempering of staphylococcal virulence. Phosphorylated HssR binds to a direct repeat sequence within hrtAB promoter and activates the expression of hrtAB, an efflux pump, in response to extracellular heme, hemin, hemoglobin or blood.</text>
</comment>